<dbReference type="InterPro" id="IPR031449">
    <property type="entry name" value="ANXA2R"/>
</dbReference>
<evidence type="ECO:0000313" key="3">
    <source>
        <dbReference type="Proteomes" id="UP000475037"/>
    </source>
</evidence>
<gene>
    <name evidence="2" type="primary">Anxa2r</name>
    <name evidence="2" type="ORF">FOF47_R20744</name>
</gene>
<feature type="compositionally biased region" description="Basic and acidic residues" evidence="1">
    <location>
        <begin position="134"/>
        <end position="148"/>
    </location>
</feature>
<dbReference type="EMBL" id="VOAJ01024378">
    <property type="protein sequence ID" value="KAF0871603.1"/>
    <property type="molecule type" value="Genomic_DNA"/>
</dbReference>
<organism evidence="2 3">
    <name type="scientific">Crocuta crocuta</name>
    <name type="common">Spotted hyena</name>
    <dbReference type="NCBI Taxonomy" id="9678"/>
    <lineage>
        <taxon>Eukaryota</taxon>
        <taxon>Metazoa</taxon>
        <taxon>Chordata</taxon>
        <taxon>Craniata</taxon>
        <taxon>Vertebrata</taxon>
        <taxon>Euteleostomi</taxon>
        <taxon>Mammalia</taxon>
        <taxon>Eutheria</taxon>
        <taxon>Laurasiatheria</taxon>
        <taxon>Carnivora</taxon>
        <taxon>Feliformia</taxon>
        <taxon>Hyaenidae</taxon>
        <taxon>Crocuta</taxon>
    </lineage>
</organism>
<dbReference type="GO" id="GO:0038023">
    <property type="term" value="F:signaling receptor activity"/>
    <property type="evidence" value="ECO:0007669"/>
    <property type="project" value="InterPro"/>
</dbReference>
<feature type="non-terminal residue" evidence="2">
    <location>
        <position position="189"/>
    </location>
</feature>
<proteinExistence type="predicted"/>
<dbReference type="Proteomes" id="UP000475037">
    <property type="component" value="Unassembled WGS sequence"/>
</dbReference>
<feature type="region of interest" description="Disordered" evidence="1">
    <location>
        <begin position="133"/>
        <end position="156"/>
    </location>
</feature>
<dbReference type="PANTHER" id="PTHR38820">
    <property type="entry name" value="ANNEXIN-2 RECEPTOR"/>
    <property type="match status" value="1"/>
</dbReference>
<sequence length="189" mass="20662">MKQQLRAPGKEAWDSAAEAPEPPPASLLGSRHSGLCPLPFYPVLDELAALGGGLPSELLSSPCWRLHWVYPPNQELPGAQSTSELRPARPPEGLWIGTRKPDASSGVLAPAEKPELLSHQRLPCTRTARLATEGWRRPESAHPSELRRPPAPARGSPVRTFSGCLDWIAHTAYTLWCRVSRSIFGTKEP</sequence>
<reference evidence="2 3" key="1">
    <citation type="submission" date="2019-11" db="EMBL/GenBank/DDBJ databases">
        <authorList>
            <person name="Yang C."/>
            <person name="Li F."/>
        </authorList>
    </citation>
    <scope>NUCLEOTIDE SEQUENCE [LARGE SCALE GENOMIC DNA]</scope>
    <source>
        <strain evidence="2">KB4526</strain>
        <tissue evidence="2">Muscle</tissue>
    </source>
</reference>
<feature type="region of interest" description="Disordered" evidence="1">
    <location>
        <begin position="1"/>
        <end position="28"/>
    </location>
</feature>
<dbReference type="PANTHER" id="PTHR38820:SF1">
    <property type="entry name" value="ANNEXIN-2 RECEPTOR"/>
    <property type="match status" value="1"/>
</dbReference>
<dbReference type="AlphaFoldDB" id="A0A6G1A8U5"/>
<feature type="non-terminal residue" evidence="2">
    <location>
        <position position="1"/>
    </location>
</feature>
<accession>A0A6G1A8U5</accession>
<feature type="region of interest" description="Disordered" evidence="1">
    <location>
        <begin position="77"/>
        <end position="107"/>
    </location>
</feature>
<name>A0A6G1A8U5_CROCR</name>
<evidence type="ECO:0000313" key="2">
    <source>
        <dbReference type="EMBL" id="KAF0871603.1"/>
    </source>
</evidence>
<comment type="caution">
    <text evidence="2">The sequence shown here is derived from an EMBL/GenBank/DDBJ whole genome shotgun (WGS) entry which is preliminary data.</text>
</comment>
<evidence type="ECO:0000256" key="1">
    <source>
        <dbReference type="SAM" id="MobiDB-lite"/>
    </source>
</evidence>
<dbReference type="Pfam" id="PF15721">
    <property type="entry name" value="ANXA2R"/>
    <property type="match status" value="1"/>
</dbReference>
<protein>
    <submittedName>
        <fullName evidence="2">AX2R protein</fullName>
    </submittedName>
</protein>
<keyword evidence="3" id="KW-1185">Reference proteome</keyword>